<dbReference type="AlphaFoldDB" id="A0A9P0VY45"/>
<dbReference type="OrthoDB" id="3565477at2759"/>
<comment type="caution">
    <text evidence="2">The sequence shown here is derived from an EMBL/GenBank/DDBJ whole genome shotgun (WGS) entry which is preliminary data.</text>
</comment>
<protein>
    <submittedName>
        <fullName evidence="2">Uncharacterized protein</fullName>
    </submittedName>
</protein>
<sequence>MKFTTLALFALSVVSPVIAGYHNESISSNVTTTATYTSLHEEVVTITSCPPEVTDCPLGHTVTTVVGVVYTTTYCPASTTPPFVTHVTTYKPGYYTTYTYAPTTVAPVTVHSAGANANHNAGGVVAAGMLAIAALFV</sequence>
<reference evidence="2" key="1">
    <citation type="submission" date="2022-03" db="EMBL/GenBank/DDBJ databases">
        <authorList>
            <person name="Legras J.-L."/>
            <person name="Devillers H."/>
            <person name="Grondin C."/>
        </authorList>
    </citation>
    <scope>NUCLEOTIDE SEQUENCE</scope>
    <source>
        <strain evidence="2">CLIB 1423</strain>
    </source>
</reference>
<gene>
    <name evidence="2" type="ORF">CLIB1423_10S01574</name>
</gene>
<evidence type="ECO:0000256" key="1">
    <source>
        <dbReference type="SAM" id="SignalP"/>
    </source>
</evidence>
<feature type="signal peptide" evidence="1">
    <location>
        <begin position="1"/>
        <end position="19"/>
    </location>
</feature>
<dbReference type="Proteomes" id="UP000837801">
    <property type="component" value="Unassembled WGS sequence"/>
</dbReference>
<organism evidence="2 3">
    <name type="scientific">[Candida] railenensis</name>
    <dbReference type="NCBI Taxonomy" id="45579"/>
    <lineage>
        <taxon>Eukaryota</taxon>
        <taxon>Fungi</taxon>
        <taxon>Dikarya</taxon>
        <taxon>Ascomycota</taxon>
        <taxon>Saccharomycotina</taxon>
        <taxon>Pichiomycetes</taxon>
        <taxon>Debaryomycetaceae</taxon>
        <taxon>Kurtzmaniella</taxon>
    </lineage>
</organism>
<accession>A0A9P0VY45</accession>
<evidence type="ECO:0000313" key="2">
    <source>
        <dbReference type="EMBL" id="CAH2353288.1"/>
    </source>
</evidence>
<keyword evidence="1" id="KW-0732">Signal</keyword>
<name>A0A9P0VY45_9ASCO</name>
<dbReference type="EMBL" id="CAKXYY010000010">
    <property type="protein sequence ID" value="CAH2353288.1"/>
    <property type="molecule type" value="Genomic_DNA"/>
</dbReference>
<feature type="chain" id="PRO_5040111503" evidence="1">
    <location>
        <begin position="20"/>
        <end position="137"/>
    </location>
</feature>
<keyword evidence="3" id="KW-1185">Reference proteome</keyword>
<proteinExistence type="predicted"/>
<evidence type="ECO:0000313" key="3">
    <source>
        <dbReference type="Proteomes" id="UP000837801"/>
    </source>
</evidence>